<accession>A0A1R3J236</accession>
<proteinExistence type="predicted"/>
<evidence type="ECO:0000313" key="1">
    <source>
        <dbReference type="EMBL" id="OMO88897.1"/>
    </source>
</evidence>
<reference evidence="1 2" key="1">
    <citation type="submission" date="2013-09" db="EMBL/GenBank/DDBJ databases">
        <title>Corchorus capsularis genome sequencing.</title>
        <authorList>
            <person name="Alam M."/>
            <person name="Haque M.S."/>
            <person name="Islam M.S."/>
            <person name="Emdad E.M."/>
            <person name="Islam M.M."/>
            <person name="Ahmed B."/>
            <person name="Halim A."/>
            <person name="Hossen Q.M.M."/>
            <person name="Hossain M.Z."/>
            <person name="Ahmed R."/>
            <person name="Khan M.M."/>
            <person name="Islam R."/>
            <person name="Rashid M.M."/>
            <person name="Khan S.A."/>
            <person name="Rahman M.S."/>
            <person name="Alam M."/>
        </authorList>
    </citation>
    <scope>NUCLEOTIDE SEQUENCE [LARGE SCALE GENOMIC DNA]</scope>
    <source>
        <strain evidence="2">cv. CVL-1</strain>
        <tissue evidence="1">Whole seedling</tissue>
    </source>
</reference>
<name>A0A1R3J236_COCAP</name>
<dbReference type="Proteomes" id="UP000188268">
    <property type="component" value="Unassembled WGS sequence"/>
</dbReference>
<gene>
    <name evidence="1" type="ORF">CCACVL1_08133</name>
</gene>
<keyword evidence="2" id="KW-1185">Reference proteome</keyword>
<sequence length="45" mass="4917">MAGKPALRFHADGCGNFDLAPKPSCVDFILNVLHGRNKKLILPLQ</sequence>
<dbReference type="AlphaFoldDB" id="A0A1R3J236"/>
<comment type="caution">
    <text evidence="1">The sequence shown here is derived from an EMBL/GenBank/DDBJ whole genome shotgun (WGS) entry which is preliminary data.</text>
</comment>
<evidence type="ECO:0000313" key="2">
    <source>
        <dbReference type="Proteomes" id="UP000188268"/>
    </source>
</evidence>
<protein>
    <submittedName>
        <fullName evidence="1">Uncharacterized protein</fullName>
    </submittedName>
</protein>
<dbReference type="EMBL" id="AWWV01008872">
    <property type="protein sequence ID" value="OMO88897.1"/>
    <property type="molecule type" value="Genomic_DNA"/>
</dbReference>
<organism evidence="1 2">
    <name type="scientific">Corchorus capsularis</name>
    <name type="common">Jute</name>
    <dbReference type="NCBI Taxonomy" id="210143"/>
    <lineage>
        <taxon>Eukaryota</taxon>
        <taxon>Viridiplantae</taxon>
        <taxon>Streptophyta</taxon>
        <taxon>Embryophyta</taxon>
        <taxon>Tracheophyta</taxon>
        <taxon>Spermatophyta</taxon>
        <taxon>Magnoliopsida</taxon>
        <taxon>eudicotyledons</taxon>
        <taxon>Gunneridae</taxon>
        <taxon>Pentapetalae</taxon>
        <taxon>rosids</taxon>
        <taxon>malvids</taxon>
        <taxon>Malvales</taxon>
        <taxon>Malvaceae</taxon>
        <taxon>Grewioideae</taxon>
        <taxon>Apeibeae</taxon>
        <taxon>Corchorus</taxon>
    </lineage>
</organism>
<dbReference type="Gramene" id="OMO88897">
    <property type="protein sequence ID" value="OMO88897"/>
    <property type="gene ID" value="CCACVL1_08133"/>
</dbReference>